<evidence type="ECO:0000256" key="1">
    <source>
        <dbReference type="SAM" id="MobiDB-lite"/>
    </source>
</evidence>
<dbReference type="OrthoDB" id="780812at2759"/>
<accession>A0A843U199</accession>
<gene>
    <name evidence="2" type="ORF">Taro_009808</name>
</gene>
<feature type="region of interest" description="Disordered" evidence="1">
    <location>
        <begin position="37"/>
        <end position="57"/>
    </location>
</feature>
<dbReference type="Proteomes" id="UP000652761">
    <property type="component" value="Unassembled WGS sequence"/>
</dbReference>
<sequence>MRKMTMEQPFNFISLRIEDHAMDNVKGFNQAWMAESGRVAGSAPADPDPESGRVGLSRGSGLCKPVLWKSGLEAAFSQKQHWRRGIKGVVSG</sequence>
<reference evidence="2" key="1">
    <citation type="submission" date="2017-07" db="EMBL/GenBank/DDBJ databases">
        <title>Taro Niue Genome Assembly and Annotation.</title>
        <authorList>
            <person name="Atibalentja N."/>
            <person name="Keating K."/>
            <person name="Fields C.J."/>
        </authorList>
    </citation>
    <scope>NUCLEOTIDE SEQUENCE</scope>
    <source>
        <strain evidence="2">Niue_2</strain>
        <tissue evidence="2">Leaf</tissue>
    </source>
</reference>
<comment type="caution">
    <text evidence="2">The sequence shown here is derived from an EMBL/GenBank/DDBJ whole genome shotgun (WGS) entry which is preliminary data.</text>
</comment>
<proteinExistence type="predicted"/>
<organism evidence="2 3">
    <name type="scientific">Colocasia esculenta</name>
    <name type="common">Wild taro</name>
    <name type="synonym">Arum esculentum</name>
    <dbReference type="NCBI Taxonomy" id="4460"/>
    <lineage>
        <taxon>Eukaryota</taxon>
        <taxon>Viridiplantae</taxon>
        <taxon>Streptophyta</taxon>
        <taxon>Embryophyta</taxon>
        <taxon>Tracheophyta</taxon>
        <taxon>Spermatophyta</taxon>
        <taxon>Magnoliopsida</taxon>
        <taxon>Liliopsida</taxon>
        <taxon>Araceae</taxon>
        <taxon>Aroideae</taxon>
        <taxon>Colocasieae</taxon>
        <taxon>Colocasia</taxon>
    </lineage>
</organism>
<evidence type="ECO:0000313" key="3">
    <source>
        <dbReference type="Proteomes" id="UP000652761"/>
    </source>
</evidence>
<name>A0A843U199_COLES</name>
<protein>
    <submittedName>
        <fullName evidence="2">Uncharacterized protein</fullName>
    </submittedName>
</protein>
<keyword evidence="3" id="KW-1185">Reference proteome</keyword>
<dbReference type="AlphaFoldDB" id="A0A843U199"/>
<evidence type="ECO:0000313" key="2">
    <source>
        <dbReference type="EMBL" id="MQL77408.1"/>
    </source>
</evidence>
<dbReference type="EMBL" id="NMUH01000347">
    <property type="protein sequence ID" value="MQL77408.1"/>
    <property type="molecule type" value="Genomic_DNA"/>
</dbReference>